<accession>A0A2P2N7N4</accession>
<sequence>MLTLSFTCFICAFGTELQIFFICKNHNLAQTTSHAWAYACMDRRNCSPF</sequence>
<dbReference type="EMBL" id="GGEC01057998">
    <property type="protein sequence ID" value="MBX38482.1"/>
    <property type="molecule type" value="Transcribed_RNA"/>
</dbReference>
<reference evidence="1" key="1">
    <citation type="submission" date="2018-02" db="EMBL/GenBank/DDBJ databases">
        <title>Rhizophora mucronata_Transcriptome.</title>
        <authorList>
            <person name="Meera S.P."/>
            <person name="Sreeshan A."/>
            <person name="Augustine A."/>
        </authorList>
    </citation>
    <scope>NUCLEOTIDE SEQUENCE</scope>
    <source>
        <tissue evidence="1">Leaf</tissue>
    </source>
</reference>
<dbReference type="AlphaFoldDB" id="A0A2P2N7N4"/>
<evidence type="ECO:0000313" key="1">
    <source>
        <dbReference type="EMBL" id="MBX38482.1"/>
    </source>
</evidence>
<proteinExistence type="predicted"/>
<organism evidence="1">
    <name type="scientific">Rhizophora mucronata</name>
    <name type="common">Asiatic mangrove</name>
    <dbReference type="NCBI Taxonomy" id="61149"/>
    <lineage>
        <taxon>Eukaryota</taxon>
        <taxon>Viridiplantae</taxon>
        <taxon>Streptophyta</taxon>
        <taxon>Embryophyta</taxon>
        <taxon>Tracheophyta</taxon>
        <taxon>Spermatophyta</taxon>
        <taxon>Magnoliopsida</taxon>
        <taxon>eudicotyledons</taxon>
        <taxon>Gunneridae</taxon>
        <taxon>Pentapetalae</taxon>
        <taxon>rosids</taxon>
        <taxon>fabids</taxon>
        <taxon>Malpighiales</taxon>
        <taxon>Rhizophoraceae</taxon>
        <taxon>Rhizophora</taxon>
    </lineage>
</organism>
<name>A0A2P2N7N4_RHIMU</name>
<protein>
    <submittedName>
        <fullName evidence="1">Uncharacterized protein</fullName>
    </submittedName>
</protein>